<dbReference type="PANTHER" id="PTHR47151:SF2">
    <property type="entry name" value="AMINO ACID BINDING PROTEIN"/>
    <property type="match status" value="1"/>
</dbReference>
<feature type="domain" description="Leucine-binding protein" evidence="4">
    <location>
        <begin position="44"/>
        <end position="387"/>
    </location>
</feature>
<feature type="signal peptide" evidence="3">
    <location>
        <begin position="1"/>
        <end position="21"/>
    </location>
</feature>
<evidence type="ECO:0000313" key="6">
    <source>
        <dbReference type="Proteomes" id="UP001218246"/>
    </source>
</evidence>
<sequence length="401" mass="42726">MKRKKGISMMLAGVLMSGLLAGCGGNEKTSSPTTTGAKNDSKVIKIVSQSPLSGGSASFGESMKLGAQLAVEKQKEEFKKLGFDLQFVPYDDQGDPKKGVANAQTITADKAVLGVVGHLMSGVSIAASETYEKQNLVMVSPSSTAVDLTERGLKSVARLVARDDFQGPAAAKYAVDTLKAANIFIIQDKTAYGQGLADAFKKEAEKIGAKVVGYEGITIGEKDFNGVLNQVVAKKPDLVYFGGLYAEGSILVKQAREKGIKVPIMGGDGIDSPTMAEVAKEALKDTYYTTVATSPSTTDKGKAFVDDYKKKFNKDIEAFSAYGYDSAAVILQGIKDALQKNGGKMPTREQVRDAVRSVTSFDGVITNVSFDEKGDNKNAKVYIYKFEEGSYPGKQQGEVSK</sequence>
<organism evidence="5 6">
    <name type="scientific">Ectobacillus antri</name>
    <dbReference type="NCBI Taxonomy" id="2486280"/>
    <lineage>
        <taxon>Bacteria</taxon>
        <taxon>Bacillati</taxon>
        <taxon>Bacillota</taxon>
        <taxon>Bacilli</taxon>
        <taxon>Bacillales</taxon>
        <taxon>Bacillaceae</taxon>
        <taxon>Ectobacillus</taxon>
    </lineage>
</organism>
<feature type="chain" id="PRO_5045486456" evidence="3">
    <location>
        <begin position="22"/>
        <end position="401"/>
    </location>
</feature>
<evidence type="ECO:0000256" key="2">
    <source>
        <dbReference type="ARBA" id="ARBA00022729"/>
    </source>
</evidence>
<gene>
    <name evidence="5" type="ORF">P6P90_09845</name>
</gene>
<evidence type="ECO:0000313" key="5">
    <source>
        <dbReference type="EMBL" id="MDG5754272.1"/>
    </source>
</evidence>
<evidence type="ECO:0000256" key="3">
    <source>
        <dbReference type="SAM" id="SignalP"/>
    </source>
</evidence>
<dbReference type="InterPro" id="IPR028081">
    <property type="entry name" value="Leu-bd"/>
</dbReference>
<dbReference type="RefSeq" id="WP_124563052.1">
    <property type="nucleotide sequence ID" value="NZ_JARRRY010000004.1"/>
</dbReference>
<dbReference type="PROSITE" id="PS51257">
    <property type="entry name" value="PROKAR_LIPOPROTEIN"/>
    <property type="match status" value="1"/>
</dbReference>
<comment type="similarity">
    <text evidence="1">Belongs to the leucine-binding protein family.</text>
</comment>
<dbReference type="EMBL" id="JARULN010000007">
    <property type="protein sequence ID" value="MDG5754272.1"/>
    <property type="molecule type" value="Genomic_DNA"/>
</dbReference>
<dbReference type="PANTHER" id="PTHR47151">
    <property type="entry name" value="LEU/ILE/VAL-BINDING ABC TRANSPORTER SUBUNIT"/>
    <property type="match status" value="1"/>
</dbReference>
<dbReference type="Pfam" id="PF13458">
    <property type="entry name" value="Peripla_BP_6"/>
    <property type="match status" value="1"/>
</dbReference>
<accession>A0ABT6H6L9</accession>
<name>A0ABT6H6L9_9BACI</name>
<dbReference type="CDD" id="cd06342">
    <property type="entry name" value="PBP1_ABC_LIVBP-like"/>
    <property type="match status" value="1"/>
</dbReference>
<proteinExistence type="inferred from homology"/>
<evidence type="ECO:0000256" key="1">
    <source>
        <dbReference type="ARBA" id="ARBA00010062"/>
    </source>
</evidence>
<dbReference type="SUPFAM" id="SSF53822">
    <property type="entry name" value="Periplasmic binding protein-like I"/>
    <property type="match status" value="1"/>
</dbReference>
<comment type="caution">
    <text evidence="5">The sequence shown here is derived from an EMBL/GenBank/DDBJ whole genome shotgun (WGS) entry which is preliminary data.</text>
</comment>
<protein>
    <submittedName>
        <fullName evidence="5">Branched-chain amino acid ABC transporter substrate-binding protein</fullName>
    </submittedName>
</protein>
<dbReference type="Gene3D" id="3.40.50.2300">
    <property type="match status" value="2"/>
</dbReference>
<evidence type="ECO:0000259" key="4">
    <source>
        <dbReference type="Pfam" id="PF13458"/>
    </source>
</evidence>
<keyword evidence="6" id="KW-1185">Reference proteome</keyword>
<dbReference type="InterPro" id="IPR028082">
    <property type="entry name" value="Peripla_BP_I"/>
</dbReference>
<dbReference type="Proteomes" id="UP001218246">
    <property type="component" value="Unassembled WGS sequence"/>
</dbReference>
<reference evidence="5 6" key="1">
    <citation type="submission" date="2023-04" db="EMBL/GenBank/DDBJ databases">
        <title>Ectobacillus antri isolated from activated sludge.</title>
        <authorList>
            <person name="Yan P."/>
            <person name="Liu X."/>
        </authorList>
    </citation>
    <scope>NUCLEOTIDE SEQUENCE [LARGE SCALE GENOMIC DNA]</scope>
    <source>
        <strain evidence="5 6">C18H</strain>
    </source>
</reference>
<keyword evidence="2 3" id="KW-0732">Signal</keyword>